<gene>
    <name evidence="2" type="ORF">A5634_04615</name>
</gene>
<evidence type="ECO:0000256" key="1">
    <source>
        <dbReference type="SAM" id="MobiDB-lite"/>
    </source>
</evidence>
<dbReference type="EMBL" id="LZLS01000167">
    <property type="protein sequence ID" value="OBK23913.1"/>
    <property type="molecule type" value="Genomic_DNA"/>
</dbReference>
<protein>
    <submittedName>
        <fullName evidence="2">Uncharacterized protein</fullName>
    </submittedName>
</protein>
<sequence length="62" mass="6899">MFGAQQEVHHAHRNRSPRDFEFHAADLSRNDRVDSAAERIIVIAVDLDHNVDDAGRSPHAAG</sequence>
<organism evidence="2 3">
    <name type="scientific">Mycobacterium asiaticum</name>
    <dbReference type="NCBI Taxonomy" id="1790"/>
    <lineage>
        <taxon>Bacteria</taxon>
        <taxon>Bacillati</taxon>
        <taxon>Actinomycetota</taxon>
        <taxon>Actinomycetes</taxon>
        <taxon>Mycobacteriales</taxon>
        <taxon>Mycobacteriaceae</taxon>
        <taxon>Mycobacterium</taxon>
    </lineage>
</organism>
<evidence type="ECO:0000313" key="2">
    <source>
        <dbReference type="EMBL" id="OBK23913.1"/>
    </source>
</evidence>
<accession>A0A1A3NP58</accession>
<evidence type="ECO:0000313" key="3">
    <source>
        <dbReference type="Proteomes" id="UP000093928"/>
    </source>
</evidence>
<reference evidence="2 3" key="1">
    <citation type="submission" date="2016-06" db="EMBL/GenBank/DDBJ databases">
        <authorList>
            <person name="Kjaerup R.B."/>
            <person name="Dalgaard T.S."/>
            <person name="Juul-Madsen H.R."/>
        </authorList>
    </citation>
    <scope>NUCLEOTIDE SEQUENCE [LARGE SCALE GENOMIC DNA]</scope>
    <source>
        <strain evidence="2 3">1165133.8</strain>
    </source>
</reference>
<name>A0A1A3NP58_MYCAS</name>
<dbReference type="AlphaFoldDB" id="A0A1A3NP58"/>
<comment type="caution">
    <text evidence="2">The sequence shown here is derived from an EMBL/GenBank/DDBJ whole genome shotgun (WGS) entry which is preliminary data.</text>
</comment>
<dbReference type="Proteomes" id="UP000093928">
    <property type="component" value="Unassembled WGS sequence"/>
</dbReference>
<feature type="region of interest" description="Disordered" evidence="1">
    <location>
        <begin position="1"/>
        <end position="20"/>
    </location>
</feature>
<proteinExistence type="predicted"/>